<protein>
    <recommendedName>
        <fullName evidence="3">Nucleic acid-binding protein</fullName>
    </recommendedName>
</protein>
<keyword evidence="2" id="KW-1185">Reference proteome</keyword>
<evidence type="ECO:0000313" key="2">
    <source>
        <dbReference type="Proteomes" id="UP000012283"/>
    </source>
</evidence>
<evidence type="ECO:0000313" key="1">
    <source>
        <dbReference type="EMBL" id="ENH97006.1"/>
    </source>
</evidence>
<dbReference type="STRING" id="1308866.J416_08012"/>
<organism evidence="1 2">
    <name type="scientific">Gracilibacillus halophilus YIM-C55.5</name>
    <dbReference type="NCBI Taxonomy" id="1308866"/>
    <lineage>
        <taxon>Bacteria</taxon>
        <taxon>Bacillati</taxon>
        <taxon>Bacillota</taxon>
        <taxon>Bacilli</taxon>
        <taxon>Bacillales</taxon>
        <taxon>Bacillaceae</taxon>
        <taxon>Gracilibacillus</taxon>
    </lineage>
</organism>
<proteinExistence type="predicted"/>
<evidence type="ECO:0008006" key="3">
    <source>
        <dbReference type="Google" id="ProtNLM"/>
    </source>
</evidence>
<sequence>MTEEKYCEKCNQKMIASQVDEGGLKGLLIKNPKGAQLFQNKKHTRLNPYVCPNCGLTEWYANEPDRLL</sequence>
<dbReference type="PATRIC" id="fig|1308866.3.peg.1619"/>
<comment type="caution">
    <text evidence="1">The sequence shown here is derived from an EMBL/GenBank/DDBJ whole genome shotgun (WGS) entry which is preliminary data.</text>
</comment>
<dbReference type="Proteomes" id="UP000012283">
    <property type="component" value="Unassembled WGS sequence"/>
</dbReference>
<accession>N4WVA2</accession>
<dbReference type="AlphaFoldDB" id="N4WVA2"/>
<gene>
    <name evidence="1" type="ORF">J416_08012</name>
</gene>
<dbReference type="RefSeq" id="WP_003467837.1">
    <property type="nucleotide sequence ID" value="NZ_APML01000025.1"/>
</dbReference>
<reference evidence="1 2" key="1">
    <citation type="submission" date="2013-03" db="EMBL/GenBank/DDBJ databases">
        <title>Draft genome sequence of Gracibacillus halophilus YIM-C55.5, a moderately halophilic and thermophilic organism from the Xiaochaidamu salt lake.</title>
        <authorList>
            <person name="Sugumar T."/>
            <person name="Polireddy D.R."/>
            <person name="Antony A."/>
            <person name="Madhava Y.R."/>
            <person name="Sivakumar N."/>
        </authorList>
    </citation>
    <scope>NUCLEOTIDE SEQUENCE [LARGE SCALE GENOMIC DNA]</scope>
    <source>
        <strain evidence="1 2">YIM-C55.5</strain>
    </source>
</reference>
<name>N4WVA2_9BACI</name>
<dbReference type="EMBL" id="APML01000025">
    <property type="protein sequence ID" value="ENH97006.1"/>
    <property type="molecule type" value="Genomic_DNA"/>
</dbReference>
<dbReference type="OrthoDB" id="1644422at2"/>